<evidence type="ECO:0000313" key="2">
    <source>
        <dbReference type="Proteomes" id="UP000579281"/>
    </source>
</evidence>
<dbReference type="InterPro" id="IPR036412">
    <property type="entry name" value="HAD-like_sf"/>
</dbReference>
<dbReference type="GO" id="GO:0006281">
    <property type="term" value="P:DNA repair"/>
    <property type="evidence" value="ECO:0007669"/>
    <property type="project" value="TreeGrafter"/>
</dbReference>
<dbReference type="SUPFAM" id="SSF56784">
    <property type="entry name" value="HAD-like"/>
    <property type="match status" value="1"/>
</dbReference>
<dbReference type="PANTHER" id="PTHR43434">
    <property type="entry name" value="PHOSPHOGLYCOLATE PHOSPHATASE"/>
    <property type="match status" value="1"/>
</dbReference>
<dbReference type="GO" id="GO:0008967">
    <property type="term" value="F:phosphoglycolate phosphatase activity"/>
    <property type="evidence" value="ECO:0007669"/>
    <property type="project" value="TreeGrafter"/>
</dbReference>
<dbReference type="InterPro" id="IPR041492">
    <property type="entry name" value="HAD_2"/>
</dbReference>
<dbReference type="Gene3D" id="1.10.150.240">
    <property type="entry name" value="Putative phosphatase, domain 2"/>
    <property type="match status" value="1"/>
</dbReference>
<sequence length="208" mass="24511">MIKLIIFDYDGVIVDSFSNVYDVYKIICDELVVTLPDTVEEFRKIYGYDFRECYKNLGLCSEKQKRAMEIFEKEIITKKPDIFDGVKEVLEWARERYTLTLVSSNFLEEISKKLKSYDIENYFSMIVSSEMDKTKEFITILEKYNLKGDEVIVIGDRISDYDSGKKAGIEHILLVEYGWGYDKHKFPECKFIINEPLHLIDAIREIDK</sequence>
<dbReference type="Gene3D" id="3.40.50.1000">
    <property type="entry name" value="HAD superfamily/HAD-like"/>
    <property type="match status" value="1"/>
</dbReference>
<dbReference type="Pfam" id="PF13419">
    <property type="entry name" value="HAD_2"/>
    <property type="match status" value="1"/>
</dbReference>
<gene>
    <name evidence="1" type="ORF">HNQ80_000848</name>
</gene>
<dbReference type="InterPro" id="IPR050155">
    <property type="entry name" value="HAD-like_hydrolase_sf"/>
</dbReference>
<comment type="caution">
    <text evidence="1">The sequence shown here is derived from an EMBL/GenBank/DDBJ whole genome shotgun (WGS) entry which is preliminary data.</text>
</comment>
<dbReference type="NCBIfam" id="TIGR01549">
    <property type="entry name" value="HAD-SF-IA-v1"/>
    <property type="match status" value="1"/>
</dbReference>
<organism evidence="1 2">
    <name type="scientific">Anaerosolibacter carboniphilus</name>
    <dbReference type="NCBI Taxonomy" id="1417629"/>
    <lineage>
        <taxon>Bacteria</taxon>
        <taxon>Bacillati</taxon>
        <taxon>Bacillota</taxon>
        <taxon>Clostridia</taxon>
        <taxon>Peptostreptococcales</taxon>
        <taxon>Thermotaleaceae</taxon>
        <taxon>Anaerosolibacter</taxon>
    </lineage>
</organism>
<accession>A0A841KMY9</accession>
<evidence type="ECO:0000313" key="1">
    <source>
        <dbReference type="EMBL" id="MBB6214763.1"/>
    </source>
</evidence>
<dbReference type="InterPro" id="IPR023198">
    <property type="entry name" value="PGP-like_dom2"/>
</dbReference>
<keyword evidence="1" id="KW-0378">Hydrolase</keyword>
<dbReference type="Proteomes" id="UP000579281">
    <property type="component" value="Unassembled WGS sequence"/>
</dbReference>
<dbReference type="PANTHER" id="PTHR43434:SF1">
    <property type="entry name" value="PHOSPHOGLYCOLATE PHOSPHATASE"/>
    <property type="match status" value="1"/>
</dbReference>
<dbReference type="RefSeq" id="WP_184308454.1">
    <property type="nucleotide sequence ID" value="NZ_JACHEN010000004.1"/>
</dbReference>
<dbReference type="InterPro" id="IPR023214">
    <property type="entry name" value="HAD_sf"/>
</dbReference>
<protein>
    <submittedName>
        <fullName evidence="1">HAD superfamily hydrolase (TIGR01549 family)</fullName>
    </submittedName>
</protein>
<dbReference type="SFLD" id="SFLDG01129">
    <property type="entry name" value="C1.5:_HAD__Beta-PGM__Phosphata"/>
    <property type="match status" value="1"/>
</dbReference>
<reference evidence="1 2" key="1">
    <citation type="submission" date="2020-08" db="EMBL/GenBank/DDBJ databases">
        <title>Genomic Encyclopedia of Type Strains, Phase IV (KMG-IV): sequencing the most valuable type-strain genomes for metagenomic binning, comparative biology and taxonomic classification.</title>
        <authorList>
            <person name="Goeker M."/>
        </authorList>
    </citation>
    <scope>NUCLEOTIDE SEQUENCE [LARGE SCALE GENOMIC DNA]</scope>
    <source>
        <strain evidence="1 2">DSM 103526</strain>
    </source>
</reference>
<keyword evidence="2" id="KW-1185">Reference proteome</keyword>
<name>A0A841KMY9_9FIRM</name>
<dbReference type="AlphaFoldDB" id="A0A841KMY9"/>
<dbReference type="InterPro" id="IPR006439">
    <property type="entry name" value="HAD-SF_hydro_IA"/>
</dbReference>
<dbReference type="SFLD" id="SFLDS00003">
    <property type="entry name" value="Haloacid_Dehalogenase"/>
    <property type="match status" value="1"/>
</dbReference>
<dbReference type="EMBL" id="JACHEN010000004">
    <property type="protein sequence ID" value="MBB6214763.1"/>
    <property type="molecule type" value="Genomic_DNA"/>
</dbReference>
<proteinExistence type="predicted"/>